<evidence type="ECO:0000256" key="3">
    <source>
        <dbReference type="ARBA" id="ARBA00022989"/>
    </source>
</evidence>
<evidence type="ECO:0000256" key="4">
    <source>
        <dbReference type="ARBA" id="ARBA00023136"/>
    </source>
</evidence>
<evidence type="ECO:0000313" key="7">
    <source>
        <dbReference type="EMBL" id="GAA3178745.1"/>
    </source>
</evidence>
<evidence type="ECO:0000256" key="1">
    <source>
        <dbReference type="ARBA" id="ARBA00004127"/>
    </source>
</evidence>
<comment type="caution">
    <text evidence="7">The sequence shown here is derived from an EMBL/GenBank/DDBJ whole genome shotgun (WGS) entry which is preliminary data.</text>
</comment>
<keyword evidence="2 5" id="KW-0812">Transmembrane</keyword>
<keyword evidence="3 5" id="KW-1133">Transmembrane helix</keyword>
<accession>A0ABP6PHZ2</accession>
<gene>
    <name evidence="7" type="ORF">GCM10010531_35870</name>
</gene>
<evidence type="ECO:0000259" key="6">
    <source>
        <dbReference type="Pfam" id="PF02656"/>
    </source>
</evidence>
<keyword evidence="8" id="KW-1185">Reference proteome</keyword>
<feature type="transmembrane region" description="Helical" evidence="5">
    <location>
        <begin position="42"/>
        <end position="63"/>
    </location>
</feature>
<feature type="transmembrane region" description="Helical" evidence="5">
    <location>
        <begin position="83"/>
        <end position="105"/>
    </location>
</feature>
<organism evidence="7 8">
    <name type="scientific">Blastococcus jejuensis</name>
    <dbReference type="NCBI Taxonomy" id="351224"/>
    <lineage>
        <taxon>Bacteria</taxon>
        <taxon>Bacillati</taxon>
        <taxon>Actinomycetota</taxon>
        <taxon>Actinomycetes</taxon>
        <taxon>Geodermatophilales</taxon>
        <taxon>Geodermatophilaceae</taxon>
        <taxon>Blastococcus</taxon>
    </lineage>
</organism>
<keyword evidence="4 5" id="KW-0472">Membrane</keyword>
<protein>
    <recommendedName>
        <fullName evidence="6">DUF202 domain-containing protein</fullName>
    </recommendedName>
</protein>
<evidence type="ECO:0000256" key="5">
    <source>
        <dbReference type="SAM" id="Phobius"/>
    </source>
</evidence>
<evidence type="ECO:0000313" key="8">
    <source>
        <dbReference type="Proteomes" id="UP001499924"/>
    </source>
</evidence>
<proteinExistence type="predicted"/>
<dbReference type="Proteomes" id="UP001499924">
    <property type="component" value="Unassembled WGS sequence"/>
</dbReference>
<dbReference type="InterPro" id="IPR003807">
    <property type="entry name" value="DUF202"/>
</dbReference>
<dbReference type="Pfam" id="PF02656">
    <property type="entry name" value="DUF202"/>
    <property type="match status" value="1"/>
</dbReference>
<comment type="subcellular location">
    <subcellularLocation>
        <location evidence="1">Endomembrane system</location>
        <topology evidence="1">Multi-pass membrane protein</topology>
    </subcellularLocation>
</comment>
<dbReference type="EMBL" id="BAAAVV010000010">
    <property type="protein sequence ID" value="GAA3178745.1"/>
    <property type="molecule type" value="Genomic_DNA"/>
</dbReference>
<feature type="domain" description="DUF202" evidence="6">
    <location>
        <begin position="9"/>
        <end position="71"/>
    </location>
</feature>
<evidence type="ECO:0000256" key="2">
    <source>
        <dbReference type="ARBA" id="ARBA00022692"/>
    </source>
</evidence>
<sequence length="106" mass="10820">MTAPPGVPEERTALAWQRSGLGMLGVAALVGHSAVRHGEPTLIALAGFVALLGLGVLGGLAPVRYRQVRRRLAADEYVGETRMVAAASIAVALVGVAAVVAIVLAR</sequence>
<dbReference type="RefSeq" id="WP_344690387.1">
    <property type="nucleotide sequence ID" value="NZ_BAAAVV010000010.1"/>
</dbReference>
<reference evidence="8" key="1">
    <citation type="journal article" date="2019" name="Int. J. Syst. Evol. Microbiol.">
        <title>The Global Catalogue of Microorganisms (GCM) 10K type strain sequencing project: providing services to taxonomists for standard genome sequencing and annotation.</title>
        <authorList>
            <consortium name="The Broad Institute Genomics Platform"/>
            <consortium name="The Broad Institute Genome Sequencing Center for Infectious Disease"/>
            <person name="Wu L."/>
            <person name="Ma J."/>
        </authorList>
    </citation>
    <scope>NUCLEOTIDE SEQUENCE [LARGE SCALE GENOMIC DNA]</scope>
    <source>
        <strain evidence="8">JCM 15614</strain>
    </source>
</reference>
<name>A0ABP6PHZ2_9ACTN</name>